<feature type="transmembrane region" description="Helical" evidence="1">
    <location>
        <begin position="553"/>
        <end position="574"/>
    </location>
</feature>
<keyword evidence="1" id="KW-1133">Transmembrane helix</keyword>
<feature type="transmembrane region" description="Helical" evidence="1">
    <location>
        <begin position="887"/>
        <end position="906"/>
    </location>
</feature>
<feature type="transmembrane region" description="Helical" evidence="1">
    <location>
        <begin position="387"/>
        <end position="409"/>
    </location>
</feature>
<evidence type="ECO:0000313" key="3">
    <source>
        <dbReference type="Proteomes" id="UP000318405"/>
    </source>
</evidence>
<dbReference type="Gene3D" id="3.30.70.1320">
    <property type="entry name" value="Multidrug efflux transporter AcrB pore domain like"/>
    <property type="match status" value="1"/>
</dbReference>
<dbReference type="Proteomes" id="UP000318405">
    <property type="component" value="Unassembled WGS sequence"/>
</dbReference>
<dbReference type="AlphaFoldDB" id="A0A556ABL3"/>
<dbReference type="Gene3D" id="3.30.70.1430">
    <property type="entry name" value="Multidrug efflux transporter AcrB pore domain"/>
    <property type="match status" value="2"/>
</dbReference>
<dbReference type="InterPro" id="IPR001036">
    <property type="entry name" value="Acrflvin-R"/>
</dbReference>
<dbReference type="PRINTS" id="PR00702">
    <property type="entry name" value="ACRIFLAVINRP"/>
</dbReference>
<dbReference type="SUPFAM" id="SSF82866">
    <property type="entry name" value="Multidrug efflux transporter AcrB transmembrane domain"/>
    <property type="match status" value="2"/>
</dbReference>
<feature type="transmembrane region" description="Helical" evidence="1">
    <location>
        <begin position="21"/>
        <end position="37"/>
    </location>
</feature>
<name>A0A556ABL3_9BURK</name>
<dbReference type="EMBL" id="VLTJ01000039">
    <property type="protein sequence ID" value="TSH90275.1"/>
    <property type="molecule type" value="Genomic_DNA"/>
</dbReference>
<dbReference type="OrthoDB" id="9757940at2"/>
<dbReference type="PANTHER" id="PTHR32063:SF18">
    <property type="entry name" value="CATION EFFLUX SYSTEM PROTEIN"/>
    <property type="match status" value="1"/>
</dbReference>
<keyword evidence="1" id="KW-0472">Membrane</keyword>
<feature type="transmembrane region" description="Helical" evidence="1">
    <location>
        <begin position="913"/>
        <end position="933"/>
    </location>
</feature>
<sequence length="1053" mass="114981">MSAHRFNLSYWALSHQPLIRYLMVVLLLAGAFSYTQLGQDEDPPFTFRVMVVRVWWPGATAEQVAEQVSERVERALQQVPWADKIVSYTKPGQSVTILNLDEATPPRLVEDLWYKARKHVNDIAGTLPQGVVGPHFLDEFGDTYGVIFAFGADGFGYGELKDYVEDAQQQLLRVPDVAKVEIFGAQDEKLYVELSSQRLSQFGLSVQDLAEQLQAQNALQASGVLTLPQEQLTVRISGEVGGVDDLRQLPVRVPQRTLADGTVVGGATLRLGDVASISRGYVDPPSNKMRHGTAAGSREVIGLGVVMRKGGNIQALGQALDEAQRRILAGLPVGIEMVKVSDQPQTVKESISEFVKVLAEAVVIVLIVSFLSLGLHTRPLRVDVRPGLVVALTIPLVLASTFLFMEIFGINLHKISLGALIIALGLLVDDAIIAVEMMVRKLEEGHDRLSAAIAMYETTAFPMLTGTLITAAGFLPIAMAKSAAGEYTFSIFAVTALALLLSWFAAVIFTPFLGYWLLRTRAAGSGEDGHHEVFDTPFYRRLRRLIEACMRRHWLVIGITVLALAAGVLSFRFIEQQFFPESNRPELMVDLWLPEGASYAATEAQARELEQWLSAQPEVASYITYVGIGSPRFYLPLDQQFDRSNLAQFVVTPHGIAERNALRGKLDALFAEHFPQARARVQPLSSGPPVAYPVQFRVTGADPREVRRIADEVRAIVYRNPNTRGVNDNWNNDMKILRLALDQDKARALGVSTSTLQQATQMLLAGVPIGTLREDDKLIDIVLRQPADERTAVTRLAEASVPTALGRYVPLSQLVEVSLAWEPAIIWRYNRDYAITVQAEVRDGIQGQTVSTQIDPQLAAIRAALPPGYAIAVAGAAEESGKAQQSIVVNLPLMLFIVMTLLMLQLHSFARATMVYLTGPLGIIGAAIALLVSGQPFGFVAQLGVISLLGMIIRNSVILVDQVERNKAEGHAPWEAVVESAVRRARPIMLTAAAAVLAMIPLTRTGFWGPMAVSIMGGLIVATVLTLLFLPALYVAVFRVREEADAPGVAVAD</sequence>
<feature type="transmembrane region" description="Helical" evidence="1">
    <location>
        <begin position="988"/>
        <end position="1007"/>
    </location>
</feature>
<proteinExistence type="predicted"/>
<evidence type="ECO:0000256" key="1">
    <source>
        <dbReference type="SAM" id="Phobius"/>
    </source>
</evidence>
<dbReference type="InterPro" id="IPR027463">
    <property type="entry name" value="AcrB_DN_DC_subdom"/>
</dbReference>
<dbReference type="Gene3D" id="1.20.1640.10">
    <property type="entry name" value="Multidrug efflux transporter AcrB transmembrane domain"/>
    <property type="match status" value="2"/>
</dbReference>
<protein>
    <submittedName>
        <fullName evidence="2">Efflux RND transporter permease subunit</fullName>
    </submittedName>
</protein>
<accession>A0A556ABL3</accession>
<dbReference type="GO" id="GO:0005886">
    <property type="term" value="C:plasma membrane"/>
    <property type="evidence" value="ECO:0007669"/>
    <property type="project" value="TreeGrafter"/>
</dbReference>
<dbReference type="SUPFAM" id="SSF82714">
    <property type="entry name" value="Multidrug efflux transporter AcrB TolC docking domain, DN and DC subdomains"/>
    <property type="match status" value="2"/>
</dbReference>
<organism evidence="2 3">
    <name type="scientific">Verticiella sediminum</name>
    <dbReference type="NCBI Taxonomy" id="1247510"/>
    <lineage>
        <taxon>Bacteria</taxon>
        <taxon>Pseudomonadati</taxon>
        <taxon>Pseudomonadota</taxon>
        <taxon>Betaproteobacteria</taxon>
        <taxon>Burkholderiales</taxon>
        <taxon>Alcaligenaceae</taxon>
        <taxon>Verticiella</taxon>
    </lineage>
</organism>
<feature type="transmembrane region" description="Helical" evidence="1">
    <location>
        <begin position="939"/>
        <end position="960"/>
    </location>
</feature>
<dbReference type="Gene3D" id="3.30.70.1440">
    <property type="entry name" value="Multidrug efflux transporter AcrB pore domain"/>
    <property type="match status" value="1"/>
</dbReference>
<feature type="transmembrane region" description="Helical" evidence="1">
    <location>
        <begin position="460"/>
        <end position="479"/>
    </location>
</feature>
<feature type="transmembrane region" description="Helical" evidence="1">
    <location>
        <begin position="415"/>
        <end position="439"/>
    </location>
</feature>
<keyword evidence="3" id="KW-1185">Reference proteome</keyword>
<comment type="caution">
    <text evidence="2">The sequence shown here is derived from an EMBL/GenBank/DDBJ whole genome shotgun (WGS) entry which is preliminary data.</text>
</comment>
<dbReference type="GO" id="GO:0042910">
    <property type="term" value="F:xenobiotic transmembrane transporter activity"/>
    <property type="evidence" value="ECO:0007669"/>
    <property type="project" value="TreeGrafter"/>
</dbReference>
<gene>
    <name evidence="2" type="ORF">FOZ76_20820</name>
</gene>
<dbReference type="Gene3D" id="3.30.2090.10">
    <property type="entry name" value="Multidrug efflux transporter AcrB TolC docking domain, DN and DC subdomains"/>
    <property type="match status" value="2"/>
</dbReference>
<evidence type="ECO:0000313" key="2">
    <source>
        <dbReference type="EMBL" id="TSH90275.1"/>
    </source>
</evidence>
<dbReference type="SUPFAM" id="SSF82693">
    <property type="entry name" value="Multidrug efflux transporter AcrB pore domain, PN1, PN2, PC1 and PC2 subdomains"/>
    <property type="match status" value="3"/>
</dbReference>
<dbReference type="PANTHER" id="PTHR32063">
    <property type="match status" value="1"/>
</dbReference>
<feature type="transmembrane region" description="Helical" evidence="1">
    <location>
        <begin position="1013"/>
        <end position="1037"/>
    </location>
</feature>
<keyword evidence="1" id="KW-0812">Transmembrane</keyword>
<dbReference type="RefSeq" id="WP_143950191.1">
    <property type="nucleotide sequence ID" value="NZ_BAABMB010000003.1"/>
</dbReference>
<dbReference type="Pfam" id="PF00873">
    <property type="entry name" value="ACR_tran"/>
    <property type="match status" value="1"/>
</dbReference>
<feature type="transmembrane region" description="Helical" evidence="1">
    <location>
        <begin position="354"/>
        <end position="375"/>
    </location>
</feature>
<feature type="transmembrane region" description="Helical" evidence="1">
    <location>
        <begin position="491"/>
        <end position="518"/>
    </location>
</feature>
<reference evidence="2 3" key="1">
    <citation type="submission" date="2019-07" db="EMBL/GenBank/DDBJ databases">
        <title>Qingshengfaniella alkalisoli gen. nov., sp. nov., isolated from saline soil.</title>
        <authorList>
            <person name="Xu L."/>
            <person name="Huang X.-X."/>
            <person name="Sun J.-Q."/>
        </authorList>
    </citation>
    <scope>NUCLEOTIDE SEQUENCE [LARGE SCALE GENOMIC DNA]</scope>
    <source>
        <strain evidence="2 3">DSM 27279</strain>
    </source>
</reference>